<keyword evidence="4" id="KW-0143">Chaperone</keyword>
<gene>
    <name evidence="5" type="ORF">LV75_005915</name>
</gene>
<name>A0ABT1IL56_9PSEU</name>
<reference evidence="5 6" key="1">
    <citation type="submission" date="2022-06" db="EMBL/GenBank/DDBJ databases">
        <title>Genomic Encyclopedia of Archaeal and Bacterial Type Strains, Phase II (KMG-II): from individual species to whole genera.</title>
        <authorList>
            <person name="Goeker M."/>
        </authorList>
    </citation>
    <scope>NUCLEOTIDE SEQUENCE [LARGE SCALE GENOMIC DNA]</scope>
    <source>
        <strain evidence="5 6">DSM 44255</strain>
    </source>
</reference>
<dbReference type="Proteomes" id="UP001205185">
    <property type="component" value="Unassembled WGS sequence"/>
</dbReference>
<dbReference type="Pfam" id="PF14011">
    <property type="entry name" value="ESX-1_EspG"/>
    <property type="match status" value="1"/>
</dbReference>
<evidence type="ECO:0000256" key="2">
    <source>
        <dbReference type="ARBA" id="ARBA00006411"/>
    </source>
</evidence>
<keyword evidence="6" id="KW-1185">Reference proteome</keyword>
<dbReference type="RefSeq" id="WP_253890582.1">
    <property type="nucleotide sequence ID" value="NZ_BAAAVB010000003.1"/>
</dbReference>
<organism evidence="5 6">
    <name type="scientific">Actinokineospora diospyrosa</name>
    <dbReference type="NCBI Taxonomy" id="103728"/>
    <lineage>
        <taxon>Bacteria</taxon>
        <taxon>Bacillati</taxon>
        <taxon>Actinomycetota</taxon>
        <taxon>Actinomycetes</taxon>
        <taxon>Pseudonocardiales</taxon>
        <taxon>Pseudonocardiaceae</taxon>
        <taxon>Actinokineospora</taxon>
    </lineage>
</organism>
<comment type="similarity">
    <text evidence="2">Belongs to the EspG family.</text>
</comment>
<evidence type="ECO:0000256" key="1">
    <source>
        <dbReference type="ARBA" id="ARBA00004496"/>
    </source>
</evidence>
<sequence length="279" mass="30007">MTTPPVPGVALHPVEVDLLCAFAEVQPPFPIEVPATATSEDERGALYRAAAEELAARGLADEDGPLDVAEEFVHLLRSCTGVLDVVVNGPAGTLGIAVLVVRDEALVLTQDQADPHGLIRMWAATLDEALGRVSRMIPRADAPLTAPFSLPLRPLEEAFAVMLSRLPEPDQPGSPNPMSQGEIDDLLRAHGIDDRVARRMVAHLQPVLGNGQSGVAVRDDTEDQWRRVGAEIRWLDTARGRYRLAAVSGEDGSWLSVNPLSQDDLLAGLRSLAYTTRGQ</sequence>
<accession>A0ABT1IL56</accession>
<proteinExistence type="inferred from homology"/>
<evidence type="ECO:0000256" key="3">
    <source>
        <dbReference type="ARBA" id="ARBA00022490"/>
    </source>
</evidence>
<evidence type="ECO:0000313" key="5">
    <source>
        <dbReference type="EMBL" id="MCP2273386.1"/>
    </source>
</evidence>
<comment type="caution">
    <text evidence="5">The sequence shown here is derived from an EMBL/GenBank/DDBJ whole genome shotgun (WGS) entry which is preliminary data.</text>
</comment>
<evidence type="ECO:0000256" key="4">
    <source>
        <dbReference type="ARBA" id="ARBA00023186"/>
    </source>
</evidence>
<protein>
    <submittedName>
        <fullName evidence="5">EspG family protein</fullName>
    </submittedName>
</protein>
<dbReference type="InterPro" id="IPR025734">
    <property type="entry name" value="EspG"/>
</dbReference>
<comment type="subcellular location">
    <subcellularLocation>
        <location evidence="1">Cytoplasm</location>
    </subcellularLocation>
</comment>
<dbReference type="EMBL" id="JAMTCO010000016">
    <property type="protein sequence ID" value="MCP2273386.1"/>
    <property type="molecule type" value="Genomic_DNA"/>
</dbReference>
<evidence type="ECO:0000313" key="6">
    <source>
        <dbReference type="Proteomes" id="UP001205185"/>
    </source>
</evidence>
<keyword evidence="3" id="KW-0963">Cytoplasm</keyword>